<feature type="transmembrane region" description="Helical" evidence="1">
    <location>
        <begin position="66"/>
        <end position="85"/>
    </location>
</feature>
<name>A0A561BXH5_9ACTN</name>
<keyword evidence="1" id="KW-0472">Membrane</keyword>
<proteinExistence type="predicted"/>
<dbReference type="InterPro" id="IPR025238">
    <property type="entry name" value="DUF4184"/>
</dbReference>
<reference evidence="2 3" key="1">
    <citation type="submission" date="2019-06" db="EMBL/GenBank/DDBJ databases">
        <title>Sequencing the genomes of 1000 actinobacteria strains.</title>
        <authorList>
            <person name="Klenk H.-P."/>
        </authorList>
    </citation>
    <scope>NUCLEOTIDE SEQUENCE [LARGE SCALE GENOMIC DNA]</scope>
    <source>
        <strain evidence="2 3">DSM 24683</strain>
    </source>
</reference>
<feature type="transmembrane region" description="Helical" evidence="1">
    <location>
        <begin position="199"/>
        <end position="217"/>
    </location>
</feature>
<feature type="transmembrane region" description="Helical" evidence="1">
    <location>
        <begin position="158"/>
        <end position="179"/>
    </location>
</feature>
<sequence length="267" mass="29512">MLRRVPFTLAHPAAVLPLVRRPLIASALVAGSVAPDLLYLDPLYRFATREIHGNLTLTLTHKLTSVLWLDPLLALILLATFTLVLKRPLLALAPASLAARLPSPGTAVRLPSLVVLFWIVVSTVIGAFTHVLWDSFTHYDGYFVQRYRDFFAGDVNRVLQYVSTVGGCVVLAIWCYRWFRRTEPRLVEPRDQVPSWARYVVLGAMVAIGLTGAVVQVQRAGEDLVGEAVARFALTGLASGVVAALGWYVVLWHLTRLRRLRGGVARP</sequence>
<organism evidence="2 3">
    <name type="scientific">Kribbella amoyensis</name>
    <dbReference type="NCBI Taxonomy" id="996641"/>
    <lineage>
        <taxon>Bacteria</taxon>
        <taxon>Bacillati</taxon>
        <taxon>Actinomycetota</taxon>
        <taxon>Actinomycetes</taxon>
        <taxon>Propionibacteriales</taxon>
        <taxon>Kribbellaceae</taxon>
        <taxon>Kribbella</taxon>
    </lineage>
</organism>
<dbReference type="Pfam" id="PF13803">
    <property type="entry name" value="DUF4184"/>
    <property type="match status" value="1"/>
</dbReference>
<evidence type="ECO:0000256" key="1">
    <source>
        <dbReference type="SAM" id="Phobius"/>
    </source>
</evidence>
<evidence type="ECO:0000313" key="2">
    <source>
        <dbReference type="EMBL" id="TWD83590.1"/>
    </source>
</evidence>
<keyword evidence="1" id="KW-0812">Transmembrane</keyword>
<keyword evidence="1" id="KW-1133">Transmembrane helix</keyword>
<evidence type="ECO:0000313" key="3">
    <source>
        <dbReference type="Proteomes" id="UP000318380"/>
    </source>
</evidence>
<dbReference type="EMBL" id="VIVK01000001">
    <property type="protein sequence ID" value="TWD83590.1"/>
    <property type="molecule type" value="Genomic_DNA"/>
</dbReference>
<feature type="transmembrane region" description="Helical" evidence="1">
    <location>
        <begin position="229"/>
        <end position="251"/>
    </location>
</feature>
<dbReference type="AlphaFoldDB" id="A0A561BXH5"/>
<comment type="caution">
    <text evidence="2">The sequence shown here is derived from an EMBL/GenBank/DDBJ whole genome shotgun (WGS) entry which is preliminary data.</text>
</comment>
<dbReference type="Proteomes" id="UP000318380">
    <property type="component" value="Unassembled WGS sequence"/>
</dbReference>
<keyword evidence="3" id="KW-1185">Reference proteome</keyword>
<gene>
    <name evidence="2" type="ORF">FB561_4756</name>
</gene>
<feature type="transmembrane region" description="Helical" evidence="1">
    <location>
        <begin position="106"/>
        <end position="133"/>
    </location>
</feature>
<protein>
    <submittedName>
        <fullName evidence="2">Uncharacterized protein DUF4184</fullName>
    </submittedName>
</protein>
<accession>A0A561BXH5</accession>